<dbReference type="InterPro" id="IPR007160">
    <property type="entry name" value="DUF362"/>
</dbReference>
<evidence type="ECO:0000313" key="5">
    <source>
        <dbReference type="Proteomes" id="UP000295506"/>
    </source>
</evidence>
<protein>
    <submittedName>
        <fullName evidence="3">Uncharacterized protein (DUF362 family)</fullName>
    </submittedName>
</protein>
<evidence type="ECO:0000313" key="2">
    <source>
        <dbReference type="EMBL" id="AMK11130.1"/>
    </source>
</evidence>
<dbReference type="OrthoDB" id="9807879at2"/>
<evidence type="ECO:0000313" key="4">
    <source>
        <dbReference type="Proteomes" id="UP000055611"/>
    </source>
</evidence>
<dbReference type="EMBL" id="SOBK01000001">
    <property type="protein sequence ID" value="TDT92147.1"/>
    <property type="molecule type" value="Genomic_DNA"/>
</dbReference>
<dbReference type="Proteomes" id="UP000295506">
    <property type="component" value="Unassembled WGS sequence"/>
</dbReference>
<gene>
    <name evidence="2" type="ORF">AWY79_08385</name>
    <name evidence="3" type="ORF">EDC59_101551</name>
</gene>
<name>A0A126QM39_9BACT</name>
<evidence type="ECO:0000313" key="3">
    <source>
        <dbReference type="EMBL" id="TDT92147.1"/>
    </source>
</evidence>
<dbReference type="KEGG" id="dej:AWY79_08385"/>
<dbReference type="Proteomes" id="UP000055611">
    <property type="component" value="Chromosome"/>
</dbReference>
<dbReference type="Pfam" id="PF04015">
    <property type="entry name" value="DUF362"/>
    <property type="match status" value="1"/>
</dbReference>
<organism evidence="3 5">
    <name type="scientific">Pseudodesulfovibrio indicus</name>
    <dbReference type="NCBI Taxonomy" id="1716143"/>
    <lineage>
        <taxon>Bacteria</taxon>
        <taxon>Pseudomonadati</taxon>
        <taxon>Thermodesulfobacteriota</taxon>
        <taxon>Desulfovibrionia</taxon>
        <taxon>Desulfovibrionales</taxon>
        <taxon>Desulfovibrionaceae</taxon>
    </lineage>
</organism>
<reference evidence="2 4" key="1">
    <citation type="journal article" date="2016" name="Front. Microbiol.">
        <title>Genome Sequence of the Piezophilic, Mesophilic Sulfate-Reducing Bacterium Desulfovibrio indicus J2T.</title>
        <authorList>
            <person name="Cao J."/>
            <person name="Maignien L."/>
            <person name="Shao Z."/>
            <person name="Alain K."/>
            <person name="Jebbar M."/>
        </authorList>
    </citation>
    <scope>NUCLEOTIDE SEQUENCE [LARGE SCALE GENOMIC DNA]</scope>
    <source>
        <strain evidence="2 4">J2</strain>
    </source>
</reference>
<keyword evidence="4" id="KW-1185">Reference proteome</keyword>
<feature type="domain" description="DUF362" evidence="1">
    <location>
        <begin position="39"/>
        <end position="232"/>
    </location>
</feature>
<dbReference type="EMBL" id="CP014206">
    <property type="protein sequence ID" value="AMK11130.1"/>
    <property type="molecule type" value="Genomic_DNA"/>
</dbReference>
<evidence type="ECO:0000259" key="1">
    <source>
        <dbReference type="Pfam" id="PF04015"/>
    </source>
</evidence>
<sequence>MPETVAVARLEGYDSPALDRAVARLLETCGYRPAPGERVLVKPNLVSAGNAVHCTTHPQVVRAACAWLLDHGARVTVGDSPAFGPASRVADASGLTSAVAPLGLKATSLKRAVPLALTRGGTIGLSRDALDADRILNLPKLKVHGQMTLSGAVKNLFGCVVGFRKALAHNRLGHSHELFRSMLMDVYLALPRTTHLVDGIRTLHRNGPINGEPFPLGLLACSDNGVALDTMAGALLGLSPDRVPLWAEAVARSLPGADPAALHYPLERPDGFDLDGFILSEERELSFAPLRLLQGRIRSLLKHFAKN</sequence>
<dbReference type="RefSeq" id="WP_066802440.1">
    <property type="nucleotide sequence ID" value="NZ_CP014206.1"/>
</dbReference>
<reference evidence="3 5" key="2">
    <citation type="submission" date="2019-03" db="EMBL/GenBank/DDBJ databases">
        <title>Genomic Encyclopedia of Type Strains, Phase IV (KMG-IV): sequencing the most valuable type-strain genomes for metagenomic binning, comparative biology and taxonomic classification.</title>
        <authorList>
            <person name="Goeker M."/>
        </authorList>
    </citation>
    <scope>NUCLEOTIDE SEQUENCE [LARGE SCALE GENOMIC DNA]</scope>
    <source>
        <strain evidence="3 5">DSM 101483</strain>
    </source>
</reference>
<proteinExistence type="predicted"/>
<accession>A0A126QM39</accession>
<dbReference type="AlphaFoldDB" id="A0A126QM39"/>